<feature type="compositionally biased region" description="Basic residues" evidence="1">
    <location>
        <begin position="80"/>
        <end position="94"/>
    </location>
</feature>
<dbReference type="Proteomes" id="UP001177003">
    <property type="component" value="Chromosome 7"/>
</dbReference>
<reference evidence="2" key="1">
    <citation type="submission" date="2023-04" db="EMBL/GenBank/DDBJ databases">
        <authorList>
            <person name="Vijverberg K."/>
            <person name="Xiong W."/>
            <person name="Schranz E."/>
        </authorList>
    </citation>
    <scope>NUCLEOTIDE SEQUENCE</scope>
</reference>
<sequence length="119" mass="13236">MEKTDAGFSEKQVKESKSTKIPKKLPVIEAEPKIPEVSVADKPSTKKEIIPSKTGLLIREIPAPASPSSKKRRATDMAKHISKKKKKKKKKKTKMIISSESTTNEDEIIPETPEADLNK</sequence>
<evidence type="ECO:0000313" key="2">
    <source>
        <dbReference type="EMBL" id="CAI9294064.1"/>
    </source>
</evidence>
<dbReference type="AlphaFoldDB" id="A0AA35ZKY1"/>
<organism evidence="2 3">
    <name type="scientific">Lactuca saligna</name>
    <name type="common">Willowleaf lettuce</name>
    <dbReference type="NCBI Taxonomy" id="75948"/>
    <lineage>
        <taxon>Eukaryota</taxon>
        <taxon>Viridiplantae</taxon>
        <taxon>Streptophyta</taxon>
        <taxon>Embryophyta</taxon>
        <taxon>Tracheophyta</taxon>
        <taxon>Spermatophyta</taxon>
        <taxon>Magnoliopsida</taxon>
        <taxon>eudicotyledons</taxon>
        <taxon>Gunneridae</taxon>
        <taxon>Pentapetalae</taxon>
        <taxon>asterids</taxon>
        <taxon>campanulids</taxon>
        <taxon>Asterales</taxon>
        <taxon>Asteraceae</taxon>
        <taxon>Cichorioideae</taxon>
        <taxon>Cichorieae</taxon>
        <taxon>Lactucinae</taxon>
        <taxon>Lactuca</taxon>
    </lineage>
</organism>
<accession>A0AA35ZKY1</accession>
<feature type="region of interest" description="Disordered" evidence="1">
    <location>
        <begin position="1"/>
        <end position="21"/>
    </location>
</feature>
<name>A0AA35ZKY1_LACSI</name>
<protein>
    <submittedName>
        <fullName evidence="2">Uncharacterized protein</fullName>
    </submittedName>
</protein>
<evidence type="ECO:0000256" key="1">
    <source>
        <dbReference type="SAM" id="MobiDB-lite"/>
    </source>
</evidence>
<evidence type="ECO:0000313" key="3">
    <source>
        <dbReference type="Proteomes" id="UP001177003"/>
    </source>
</evidence>
<feature type="region of interest" description="Disordered" evidence="1">
    <location>
        <begin position="58"/>
        <end position="119"/>
    </location>
</feature>
<gene>
    <name evidence="2" type="ORF">LSALG_LOCUS33057</name>
</gene>
<proteinExistence type="predicted"/>
<keyword evidence="3" id="KW-1185">Reference proteome</keyword>
<dbReference type="EMBL" id="OX465083">
    <property type="protein sequence ID" value="CAI9294064.1"/>
    <property type="molecule type" value="Genomic_DNA"/>
</dbReference>